<dbReference type="PANTHER" id="PTHR33162:SF1">
    <property type="entry name" value="SEC-INDEPENDENT PROTEIN TRANSLOCASE PROTEIN TATA, CHLOROPLASTIC"/>
    <property type="match status" value="1"/>
</dbReference>
<comment type="function">
    <text evidence="9">Part of the twin-arginine translocation (Tat) system that transports large folded proteins containing a characteristic twin-arginine motif in their signal peptide across membranes. Together with TatC, TatB is part of a receptor directly interacting with Tat signal peptides. TatB may form an oligomeric binding site that transiently accommodates folded Tat precursor proteins before their translocation.</text>
</comment>
<sequence>MFDIGFSEIVLVCIVGLVVLGPQRLPVAIRTVMSWVRTIRGLAANVQNELKQELKLQELQESIKKAESLNLKALSPELGNTVEELKASADKLRAELEQKANDTNTTFQDQVVQLKQAQATKSAVENDGENDNLHPGTDQYNPMANYDILDVEDYAEPQTEALAATKTTEKTTALSPAELAEQEEIELDEKLAYYINQYDPDNPLPANTESENSDKASEKS</sequence>
<evidence type="ECO:0000313" key="15">
    <source>
        <dbReference type="Proteomes" id="UP000072236"/>
    </source>
</evidence>
<accession>A0A5D0EHB2</accession>
<dbReference type="Pfam" id="PF02416">
    <property type="entry name" value="TatA_B_E"/>
    <property type="match status" value="1"/>
</dbReference>
<dbReference type="Proteomes" id="UP000226080">
    <property type="component" value="Unassembled WGS sequence"/>
</dbReference>
<dbReference type="AlphaFoldDB" id="A0A5D0EHB2"/>
<evidence type="ECO:0000256" key="1">
    <source>
        <dbReference type="ARBA" id="ARBA00004167"/>
    </source>
</evidence>
<evidence type="ECO:0000256" key="2">
    <source>
        <dbReference type="ARBA" id="ARBA00022448"/>
    </source>
</evidence>
<evidence type="ECO:0000313" key="16">
    <source>
        <dbReference type="Proteomes" id="UP000226080"/>
    </source>
</evidence>
<keyword evidence="10" id="KW-0175">Coiled coil</keyword>
<dbReference type="OrthoDB" id="9816005at2"/>
<dbReference type="InterPro" id="IPR018448">
    <property type="entry name" value="TatB"/>
</dbReference>
<keyword evidence="6 9" id="KW-1133">Transmembrane helix</keyword>
<protein>
    <recommendedName>
        <fullName evidence="9">Sec-independent protein translocase protein TatB</fullName>
    </recommendedName>
</protein>
<keyword evidence="16" id="KW-1185">Reference proteome</keyword>
<dbReference type="EMBL" id="CP012959">
    <property type="protein sequence ID" value="AMQ93757.1"/>
    <property type="molecule type" value="Genomic_DNA"/>
</dbReference>
<evidence type="ECO:0000313" key="14">
    <source>
        <dbReference type="EMBL" id="TYA38186.1"/>
    </source>
</evidence>
<dbReference type="EMBL" id="PCGW01000032">
    <property type="protein sequence ID" value="PHO19632.1"/>
    <property type="molecule type" value="Genomic_DNA"/>
</dbReference>
<dbReference type="PRINTS" id="PR01506">
    <property type="entry name" value="TATBPROTEIN"/>
</dbReference>
<comment type="similarity">
    <text evidence="9">Belongs to the TatB family.</text>
</comment>
<dbReference type="EMBL" id="VSED01000036">
    <property type="protein sequence ID" value="TYA38186.1"/>
    <property type="molecule type" value="Genomic_DNA"/>
</dbReference>
<evidence type="ECO:0000256" key="5">
    <source>
        <dbReference type="ARBA" id="ARBA00022927"/>
    </source>
</evidence>
<evidence type="ECO:0000256" key="3">
    <source>
        <dbReference type="ARBA" id="ARBA00022475"/>
    </source>
</evidence>
<evidence type="ECO:0000256" key="4">
    <source>
        <dbReference type="ARBA" id="ARBA00022692"/>
    </source>
</evidence>
<dbReference type="GO" id="GO:0043953">
    <property type="term" value="P:protein transport by the Tat complex"/>
    <property type="evidence" value="ECO:0007669"/>
    <property type="project" value="UniProtKB-UniRule"/>
</dbReference>
<name>A0A5D0EHB2_AGGAC</name>
<dbReference type="InterPro" id="IPR003369">
    <property type="entry name" value="TatA/B/E"/>
</dbReference>
<evidence type="ECO:0000256" key="6">
    <source>
        <dbReference type="ARBA" id="ARBA00022989"/>
    </source>
</evidence>
<comment type="subcellular location">
    <subcellularLocation>
        <location evidence="9">Cell membrane</location>
        <topology evidence="9">Single-pass membrane protein</topology>
    </subcellularLocation>
    <subcellularLocation>
        <location evidence="1">Membrane</location>
        <topology evidence="1">Single-pass membrane protein</topology>
    </subcellularLocation>
</comment>
<reference evidence="13 16" key="2">
    <citation type="submission" date="2017-10" db="EMBL/GenBank/DDBJ databases">
        <title>Draft genome sequences of Aggregatibacter actinomycetemcomitans strains 310a and 310b.</title>
        <authorList>
            <person name="May A.C."/>
            <person name="Ohta H."/>
            <person name="Maeda H."/>
            <person name="Kokeguchi S."/>
            <person name="Cugini C."/>
        </authorList>
    </citation>
    <scope>NUCLEOTIDE SEQUENCE [LARGE SCALE GENOMIC DNA]</scope>
    <source>
        <strain evidence="13 16">310b</strain>
    </source>
</reference>
<dbReference type="RefSeq" id="WP_005549677.1">
    <property type="nucleotide sequence ID" value="NZ_CP012959.1"/>
</dbReference>
<keyword evidence="2 9" id="KW-0813">Transport</keyword>
<gene>
    <name evidence="9 14" type="primary">tatB</name>
    <name evidence="12" type="ORF">ACT75_04075</name>
    <name evidence="13" type="ORF">CQR80_11395</name>
    <name evidence="14" type="ORF">FXB79_10275</name>
</gene>
<dbReference type="KEGG" id="aact:ACT75_04075"/>
<evidence type="ECO:0000256" key="7">
    <source>
        <dbReference type="ARBA" id="ARBA00023010"/>
    </source>
</evidence>
<evidence type="ECO:0000313" key="12">
    <source>
        <dbReference type="EMBL" id="AMQ93757.1"/>
    </source>
</evidence>
<dbReference type="GO" id="GO:0033281">
    <property type="term" value="C:TAT protein transport complex"/>
    <property type="evidence" value="ECO:0007669"/>
    <property type="project" value="UniProtKB-UniRule"/>
</dbReference>
<feature type="region of interest" description="Disordered" evidence="11">
    <location>
        <begin position="196"/>
        <end position="220"/>
    </location>
</feature>
<evidence type="ECO:0000256" key="10">
    <source>
        <dbReference type="SAM" id="Coils"/>
    </source>
</evidence>
<keyword evidence="3 9" id="KW-1003">Cell membrane</keyword>
<keyword evidence="4 9" id="KW-0812">Transmembrane</keyword>
<dbReference type="SMR" id="A0A5D0EHB2"/>
<proteinExistence type="inferred from homology"/>
<reference evidence="12 15" key="1">
    <citation type="submission" date="2015-10" db="EMBL/GenBank/DDBJ databases">
        <title>Tn-seq of a polymicrobial infection.</title>
        <authorList>
            <person name="Stacy A."/>
            <person name="Rumbaugh K.P."/>
            <person name="Whiteley M."/>
        </authorList>
    </citation>
    <scope>NUCLEOTIDE SEQUENCE [LARGE SCALE GENOMIC DNA]</scope>
    <source>
        <strain evidence="12 15">624</strain>
    </source>
</reference>
<evidence type="ECO:0000313" key="17">
    <source>
        <dbReference type="Proteomes" id="UP000323012"/>
    </source>
</evidence>
<keyword evidence="8 9" id="KW-0472">Membrane</keyword>
<evidence type="ECO:0000256" key="8">
    <source>
        <dbReference type="ARBA" id="ARBA00023136"/>
    </source>
</evidence>
<dbReference type="Gene3D" id="1.20.5.3310">
    <property type="match status" value="1"/>
</dbReference>
<keyword evidence="5 9" id="KW-0653">Protein transport</keyword>
<comment type="subunit">
    <text evidence="9">The Tat system comprises two distinct complexes: a TatABC complex, containing multiple copies of TatA, TatB and TatC subunits, and a separate TatA complex, containing only TatA subunits. Substrates initially bind to the TatABC complex, which probably triggers association of the separate TatA complex to form the active translocon.</text>
</comment>
<feature type="coiled-coil region" evidence="10">
    <location>
        <begin position="49"/>
        <end position="102"/>
    </location>
</feature>
<evidence type="ECO:0000256" key="11">
    <source>
        <dbReference type="SAM" id="MobiDB-lite"/>
    </source>
</evidence>
<dbReference type="PANTHER" id="PTHR33162">
    <property type="entry name" value="SEC-INDEPENDENT PROTEIN TRANSLOCASE PROTEIN TATA, CHLOROPLASTIC"/>
    <property type="match status" value="1"/>
</dbReference>
<dbReference type="Proteomes" id="UP000323012">
    <property type="component" value="Unassembled WGS sequence"/>
</dbReference>
<dbReference type="NCBIfam" id="TIGR01410">
    <property type="entry name" value="tatB"/>
    <property type="match status" value="1"/>
</dbReference>
<dbReference type="HAMAP" id="MF_00237">
    <property type="entry name" value="TatB"/>
    <property type="match status" value="1"/>
</dbReference>
<dbReference type="Proteomes" id="UP000072236">
    <property type="component" value="Chromosome"/>
</dbReference>
<keyword evidence="7 9" id="KW-0811">Translocation</keyword>
<evidence type="ECO:0000256" key="9">
    <source>
        <dbReference type="HAMAP-Rule" id="MF_00237"/>
    </source>
</evidence>
<evidence type="ECO:0000313" key="13">
    <source>
        <dbReference type="EMBL" id="PHO19632.1"/>
    </source>
</evidence>
<dbReference type="GO" id="GO:0008320">
    <property type="term" value="F:protein transmembrane transporter activity"/>
    <property type="evidence" value="ECO:0007669"/>
    <property type="project" value="UniProtKB-UniRule"/>
</dbReference>
<reference evidence="14 17" key="3">
    <citation type="submission" date="2019-08" db="EMBL/GenBank/DDBJ databases">
        <title>Whole genome sequencing of Aggregatibacter actinomycetemcomitans cultured from blood stream infections in Denmark reveals a novel phylogenetic lineage expressing serotype a membrane O polysaccharide.</title>
        <authorList>
            <person name="Nedergaard S."/>
            <person name="Kobel C.M."/>
            <person name="Nielsen M.B."/>
            <person name="Moeller R.T."/>
            <person name="Jensen A.B."/>
            <person name="Noerskov-Lauritsen N."/>
        </authorList>
    </citation>
    <scope>NUCLEOTIDE SEQUENCE [LARGE SCALE GENOMIC DNA]</scope>
    <source>
        <strain evidence="14 17">PN_563</strain>
    </source>
</reference>
<organism evidence="14 17">
    <name type="scientific">Aggregatibacter actinomycetemcomitans</name>
    <name type="common">Actinobacillus actinomycetemcomitans</name>
    <name type="synonym">Haemophilus actinomycetemcomitans</name>
    <dbReference type="NCBI Taxonomy" id="714"/>
    <lineage>
        <taxon>Bacteria</taxon>
        <taxon>Pseudomonadati</taxon>
        <taxon>Pseudomonadota</taxon>
        <taxon>Gammaproteobacteria</taxon>
        <taxon>Pasteurellales</taxon>
        <taxon>Pasteurellaceae</taxon>
        <taxon>Aggregatibacter</taxon>
    </lineage>
</organism>